<evidence type="ECO:0000256" key="8">
    <source>
        <dbReference type="ARBA" id="ARBA00023132"/>
    </source>
</evidence>
<evidence type="ECO:0000256" key="12">
    <source>
        <dbReference type="PROSITE-ProRule" id="PRU00804"/>
    </source>
</evidence>
<dbReference type="FunCoup" id="A0A0Q9WDM8">
    <property type="interactions" value="1688"/>
</dbReference>
<keyword evidence="6" id="KW-0653">Protein transport</keyword>
<sequence length="382" mass="41277">MYVCVIALESRSQAGEIIQVQGREADAKGQTNGKSKLPIKHQTVYLELFKIMEPMTLGSPVSSPGSNQSQYLPPFLMGDSQAMTPHNNTLSPKLGRYNVSFASSPSSNTPQETAYNNNQQQLNRSAMGTRTLFAGGSGSASGGTANTSHQAGPPTQGLFDSLRGEQVCGTPQRTHLAMLQTSHLNSSNYSLNQSCHPPTTQLNDSYVPNAPNAVNASMRALCSPLGANMSPMTLPHTPQARGGDFWVTIFGFSPGASSMILQHFTMCGTIVDVVHAPQNGNWMHVRFASRIESDKALNYNLKVIASNVMVGVTRCTDESIIDKENSKLAGPDAAVPFRPKVRPLTQQSYNNAQHETHVSPNRNVPQKSTGLMNKAMDLIFGW</sequence>
<evidence type="ECO:0000256" key="4">
    <source>
        <dbReference type="ARBA" id="ARBA00022448"/>
    </source>
</evidence>
<comment type="similarity">
    <text evidence="2">Belongs to the Nup35 family.</text>
</comment>
<evidence type="ECO:0000256" key="6">
    <source>
        <dbReference type="ARBA" id="ARBA00022927"/>
    </source>
</evidence>
<evidence type="ECO:0000256" key="3">
    <source>
        <dbReference type="ARBA" id="ARBA00016439"/>
    </source>
</evidence>
<dbReference type="CDD" id="cd12441">
    <property type="entry name" value="RRM_Nup53_like"/>
    <property type="match status" value="1"/>
</dbReference>
<dbReference type="FunFam" id="3.30.70.330:FF:000095">
    <property type="entry name" value="Putative Nucleoporin NUP53"/>
    <property type="match status" value="1"/>
</dbReference>
<dbReference type="InterPro" id="IPR007846">
    <property type="entry name" value="RRM_NUP35_dom"/>
</dbReference>
<dbReference type="GO" id="GO:0017056">
    <property type="term" value="F:structural constituent of nuclear pore"/>
    <property type="evidence" value="ECO:0007669"/>
    <property type="project" value="InterPro"/>
</dbReference>
<organism evidence="14 15">
    <name type="scientific">Drosophila virilis</name>
    <name type="common">Fruit fly</name>
    <dbReference type="NCBI Taxonomy" id="7244"/>
    <lineage>
        <taxon>Eukaryota</taxon>
        <taxon>Metazoa</taxon>
        <taxon>Ecdysozoa</taxon>
        <taxon>Arthropoda</taxon>
        <taxon>Hexapoda</taxon>
        <taxon>Insecta</taxon>
        <taxon>Pterygota</taxon>
        <taxon>Neoptera</taxon>
        <taxon>Endopterygota</taxon>
        <taxon>Diptera</taxon>
        <taxon>Brachycera</taxon>
        <taxon>Muscomorpha</taxon>
        <taxon>Ephydroidea</taxon>
        <taxon>Drosophilidae</taxon>
        <taxon>Drosophila</taxon>
    </lineage>
</organism>
<dbReference type="Gene3D" id="3.30.70.330">
    <property type="match status" value="1"/>
</dbReference>
<protein>
    <recommendedName>
        <fullName evidence="3">Nucleoporin NUP35</fullName>
    </recommendedName>
    <alternativeName>
        <fullName evidence="11">35 kDa nucleoporin</fullName>
    </alternativeName>
    <alternativeName>
        <fullName evidence="10">Nucleoporin NUP53</fullName>
    </alternativeName>
</protein>
<dbReference type="GO" id="GO:0044613">
    <property type="term" value="C:nuclear pore central transport channel"/>
    <property type="evidence" value="ECO:0007669"/>
    <property type="project" value="TreeGrafter"/>
</dbReference>
<keyword evidence="9 12" id="KW-0539">Nucleus</keyword>
<dbReference type="Pfam" id="PF05172">
    <property type="entry name" value="RRM_Nup35"/>
    <property type="match status" value="1"/>
</dbReference>
<dbReference type="eggNOG" id="KOG4285">
    <property type="taxonomic scope" value="Eukaryota"/>
</dbReference>
<dbReference type="PANTHER" id="PTHR21527:SF6">
    <property type="entry name" value="NUCLEOPORIN NUP35"/>
    <property type="match status" value="1"/>
</dbReference>
<evidence type="ECO:0000313" key="14">
    <source>
        <dbReference type="EMBL" id="KRF82246.1"/>
    </source>
</evidence>
<dbReference type="SMR" id="A0A0Q9WDM8"/>
<keyword evidence="4 12" id="KW-0813">Transport</keyword>
<evidence type="ECO:0000259" key="13">
    <source>
        <dbReference type="PROSITE" id="PS51472"/>
    </source>
</evidence>
<evidence type="ECO:0000256" key="10">
    <source>
        <dbReference type="ARBA" id="ARBA00029997"/>
    </source>
</evidence>
<dbReference type="EMBL" id="CH940651">
    <property type="protein sequence ID" value="KRF82246.1"/>
    <property type="molecule type" value="Genomic_DNA"/>
</dbReference>
<dbReference type="InterPro" id="IPR035979">
    <property type="entry name" value="RBD_domain_sf"/>
</dbReference>
<dbReference type="GO" id="GO:0006607">
    <property type="term" value="P:NLS-bearing protein import into nucleus"/>
    <property type="evidence" value="ECO:0007669"/>
    <property type="project" value="TreeGrafter"/>
</dbReference>
<evidence type="ECO:0000256" key="1">
    <source>
        <dbReference type="ARBA" id="ARBA00004567"/>
    </source>
</evidence>
<dbReference type="PANTHER" id="PTHR21527">
    <property type="entry name" value="NUCLEOPORIN NUP35"/>
    <property type="match status" value="1"/>
</dbReference>
<evidence type="ECO:0000256" key="2">
    <source>
        <dbReference type="ARBA" id="ARBA00009454"/>
    </source>
</evidence>
<dbReference type="AlphaFoldDB" id="A0A0Q9WDM8"/>
<dbReference type="InterPro" id="IPR012677">
    <property type="entry name" value="Nucleotide-bd_a/b_plait_sf"/>
</dbReference>
<keyword evidence="15" id="KW-1185">Reference proteome</keyword>
<dbReference type="GO" id="GO:0003676">
    <property type="term" value="F:nucleic acid binding"/>
    <property type="evidence" value="ECO:0007669"/>
    <property type="project" value="InterPro"/>
</dbReference>
<gene>
    <name evidence="14" type="primary">Dvir\GJ19275</name>
    <name evidence="14" type="ORF">Dvir_GJ19275</name>
</gene>
<accession>A0A0Q9WDM8</accession>
<dbReference type="PROSITE" id="PS51472">
    <property type="entry name" value="RRM_NUP35"/>
    <property type="match status" value="1"/>
</dbReference>
<dbReference type="GO" id="GO:0031965">
    <property type="term" value="C:nuclear membrane"/>
    <property type="evidence" value="ECO:0007669"/>
    <property type="project" value="InterPro"/>
</dbReference>
<name>A0A0Q9WDM8_DROVI</name>
<keyword evidence="8 12" id="KW-0906">Nuclear pore complex</keyword>
<dbReference type="PIRSF" id="PIRSF038119">
    <property type="entry name" value="Nucleoporin_NUP53"/>
    <property type="match status" value="1"/>
</dbReference>
<proteinExistence type="inferred from homology"/>
<keyword evidence="5 12" id="KW-0509">mRNA transport</keyword>
<dbReference type="GO" id="GO:0044615">
    <property type="term" value="C:nuclear pore nuclear basket"/>
    <property type="evidence" value="ECO:0007669"/>
    <property type="project" value="TreeGrafter"/>
</dbReference>
<comment type="subcellular location">
    <subcellularLocation>
        <location evidence="1">Nucleus</location>
        <location evidence="1">Nuclear pore complex</location>
    </subcellularLocation>
</comment>
<evidence type="ECO:0000256" key="9">
    <source>
        <dbReference type="ARBA" id="ARBA00023242"/>
    </source>
</evidence>
<keyword evidence="7" id="KW-0811">Translocation</keyword>
<dbReference type="InParanoid" id="A0A0Q9WDM8"/>
<dbReference type="GO" id="GO:0051028">
    <property type="term" value="P:mRNA transport"/>
    <property type="evidence" value="ECO:0007669"/>
    <property type="project" value="UniProtKB-UniRule"/>
</dbReference>
<feature type="domain" description="RRM Nup35-type" evidence="13">
    <location>
        <begin position="241"/>
        <end position="322"/>
    </location>
</feature>
<evidence type="ECO:0000313" key="15">
    <source>
        <dbReference type="Proteomes" id="UP000008792"/>
    </source>
</evidence>
<dbReference type="OrthoDB" id="3365060at2759"/>
<dbReference type="STRING" id="7244.A0A0Q9WDM8"/>
<reference evidence="14 15" key="1">
    <citation type="journal article" date="2007" name="Nature">
        <title>Evolution of genes and genomes on the Drosophila phylogeny.</title>
        <authorList>
            <consortium name="Drosophila 12 Genomes Consortium"/>
            <person name="Clark A.G."/>
            <person name="Eisen M.B."/>
            <person name="Smith D.R."/>
            <person name="Bergman C.M."/>
            <person name="Oliver B."/>
            <person name="Markow T.A."/>
            <person name="Kaufman T.C."/>
            <person name="Kellis M."/>
            <person name="Gelbart W."/>
            <person name="Iyer V.N."/>
            <person name="Pollard D.A."/>
            <person name="Sackton T.B."/>
            <person name="Larracuente A.M."/>
            <person name="Singh N.D."/>
            <person name="Abad J.P."/>
            <person name="Abt D.N."/>
            <person name="Adryan B."/>
            <person name="Aguade M."/>
            <person name="Akashi H."/>
            <person name="Anderson W.W."/>
            <person name="Aquadro C.F."/>
            <person name="Ardell D.H."/>
            <person name="Arguello R."/>
            <person name="Artieri C.G."/>
            <person name="Barbash D.A."/>
            <person name="Barker D."/>
            <person name="Barsanti P."/>
            <person name="Batterham P."/>
            <person name="Batzoglou S."/>
            <person name="Begun D."/>
            <person name="Bhutkar A."/>
            <person name="Blanco E."/>
            <person name="Bosak S.A."/>
            <person name="Bradley R.K."/>
            <person name="Brand A.D."/>
            <person name="Brent M.R."/>
            <person name="Brooks A.N."/>
            <person name="Brown R.H."/>
            <person name="Butlin R.K."/>
            <person name="Caggese C."/>
            <person name="Calvi B.R."/>
            <person name="Bernardo de Carvalho A."/>
            <person name="Caspi A."/>
            <person name="Castrezana S."/>
            <person name="Celniker S.E."/>
            <person name="Chang J.L."/>
            <person name="Chapple C."/>
            <person name="Chatterji S."/>
            <person name="Chinwalla A."/>
            <person name="Civetta A."/>
            <person name="Clifton S.W."/>
            <person name="Comeron J.M."/>
            <person name="Costello J.C."/>
            <person name="Coyne J.A."/>
            <person name="Daub J."/>
            <person name="David R.G."/>
            <person name="Delcher A.L."/>
            <person name="Delehaunty K."/>
            <person name="Do C.B."/>
            <person name="Ebling H."/>
            <person name="Edwards K."/>
            <person name="Eickbush T."/>
            <person name="Evans J.D."/>
            <person name="Filipski A."/>
            <person name="Findeiss S."/>
            <person name="Freyhult E."/>
            <person name="Fulton L."/>
            <person name="Fulton R."/>
            <person name="Garcia A.C."/>
            <person name="Gardiner A."/>
            <person name="Garfield D.A."/>
            <person name="Garvin B.E."/>
            <person name="Gibson G."/>
            <person name="Gilbert D."/>
            <person name="Gnerre S."/>
            <person name="Godfrey J."/>
            <person name="Good R."/>
            <person name="Gotea V."/>
            <person name="Gravely B."/>
            <person name="Greenberg A.J."/>
            <person name="Griffiths-Jones S."/>
            <person name="Gross S."/>
            <person name="Guigo R."/>
            <person name="Gustafson E.A."/>
            <person name="Haerty W."/>
            <person name="Hahn M.W."/>
            <person name="Halligan D.L."/>
            <person name="Halpern A.L."/>
            <person name="Halter G.M."/>
            <person name="Han M.V."/>
            <person name="Heger A."/>
            <person name="Hillier L."/>
            <person name="Hinrichs A.S."/>
            <person name="Holmes I."/>
            <person name="Hoskins R.A."/>
            <person name="Hubisz M.J."/>
            <person name="Hultmark D."/>
            <person name="Huntley M.A."/>
            <person name="Jaffe D.B."/>
            <person name="Jagadeeshan S."/>
            <person name="Jeck W.R."/>
            <person name="Johnson J."/>
            <person name="Jones C.D."/>
            <person name="Jordan W.C."/>
            <person name="Karpen G.H."/>
            <person name="Kataoka E."/>
            <person name="Keightley P.D."/>
            <person name="Kheradpour P."/>
            <person name="Kirkness E.F."/>
            <person name="Koerich L.B."/>
            <person name="Kristiansen K."/>
            <person name="Kudrna D."/>
            <person name="Kulathinal R.J."/>
            <person name="Kumar S."/>
            <person name="Kwok R."/>
            <person name="Lander E."/>
            <person name="Langley C.H."/>
            <person name="Lapoint R."/>
            <person name="Lazzaro B.P."/>
            <person name="Lee S.J."/>
            <person name="Levesque L."/>
            <person name="Li R."/>
            <person name="Lin C.F."/>
            <person name="Lin M.F."/>
            <person name="Lindblad-Toh K."/>
            <person name="Llopart A."/>
            <person name="Long M."/>
            <person name="Low L."/>
            <person name="Lozovsky E."/>
            <person name="Lu J."/>
            <person name="Luo M."/>
            <person name="Machado C.A."/>
            <person name="Makalowski W."/>
            <person name="Marzo M."/>
            <person name="Matsuda M."/>
            <person name="Matzkin L."/>
            <person name="McAllister B."/>
            <person name="McBride C.S."/>
            <person name="McKernan B."/>
            <person name="McKernan K."/>
            <person name="Mendez-Lago M."/>
            <person name="Minx P."/>
            <person name="Mollenhauer M.U."/>
            <person name="Montooth K."/>
            <person name="Mount S.M."/>
            <person name="Mu X."/>
            <person name="Myers E."/>
            <person name="Negre B."/>
            <person name="Newfeld S."/>
            <person name="Nielsen R."/>
            <person name="Noor M.A."/>
            <person name="O'Grady P."/>
            <person name="Pachter L."/>
            <person name="Papaceit M."/>
            <person name="Parisi M.J."/>
            <person name="Parisi M."/>
            <person name="Parts L."/>
            <person name="Pedersen J.S."/>
            <person name="Pesole G."/>
            <person name="Phillippy A.M."/>
            <person name="Ponting C.P."/>
            <person name="Pop M."/>
            <person name="Porcelli D."/>
            <person name="Powell J.R."/>
            <person name="Prohaska S."/>
            <person name="Pruitt K."/>
            <person name="Puig M."/>
            <person name="Quesneville H."/>
            <person name="Ram K.R."/>
            <person name="Rand D."/>
            <person name="Rasmussen M.D."/>
            <person name="Reed L.K."/>
            <person name="Reenan R."/>
            <person name="Reily A."/>
            <person name="Remington K.A."/>
            <person name="Rieger T.T."/>
            <person name="Ritchie M.G."/>
            <person name="Robin C."/>
            <person name="Rogers Y.H."/>
            <person name="Rohde C."/>
            <person name="Rozas J."/>
            <person name="Rubenfield M.J."/>
            <person name="Ruiz A."/>
            <person name="Russo S."/>
            <person name="Salzberg S.L."/>
            <person name="Sanchez-Gracia A."/>
            <person name="Saranga D.J."/>
            <person name="Sato H."/>
            <person name="Schaeffer S.W."/>
            <person name="Schatz M.C."/>
            <person name="Schlenke T."/>
            <person name="Schwartz R."/>
            <person name="Segarra C."/>
            <person name="Singh R.S."/>
            <person name="Sirot L."/>
            <person name="Sirota M."/>
            <person name="Sisneros N.B."/>
            <person name="Smith C.D."/>
            <person name="Smith T.F."/>
            <person name="Spieth J."/>
            <person name="Stage D.E."/>
            <person name="Stark A."/>
            <person name="Stephan W."/>
            <person name="Strausberg R.L."/>
            <person name="Strempel S."/>
            <person name="Sturgill D."/>
            <person name="Sutton G."/>
            <person name="Sutton G.G."/>
            <person name="Tao W."/>
            <person name="Teichmann S."/>
            <person name="Tobari Y.N."/>
            <person name="Tomimura Y."/>
            <person name="Tsolas J.M."/>
            <person name="Valente V.L."/>
            <person name="Venter E."/>
            <person name="Venter J.C."/>
            <person name="Vicario S."/>
            <person name="Vieira F.G."/>
            <person name="Vilella A.J."/>
            <person name="Villasante A."/>
            <person name="Walenz B."/>
            <person name="Wang J."/>
            <person name="Wasserman M."/>
            <person name="Watts T."/>
            <person name="Wilson D."/>
            <person name="Wilson R.K."/>
            <person name="Wing R.A."/>
            <person name="Wolfner M.F."/>
            <person name="Wong A."/>
            <person name="Wong G.K."/>
            <person name="Wu C.I."/>
            <person name="Wu G."/>
            <person name="Yamamoto D."/>
            <person name="Yang H.P."/>
            <person name="Yang S.P."/>
            <person name="Yorke J.A."/>
            <person name="Yoshida K."/>
            <person name="Zdobnov E."/>
            <person name="Zhang P."/>
            <person name="Zhang Y."/>
            <person name="Zimin A.V."/>
            <person name="Baldwin J."/>
            <person name="Abdouelleil A."/>
            <person name="Abdulkadir J."/>
            <person name="Abebe A."/>
            <person name="Abera B."/>
            <person name="Abreu J."/>
            <person name="Acer S.C."/>
            <person name="Aftuck L."/>
            <person name="Alexander A."/>
            <person name="An P."/>
            <person name="Anderson E."/>
            <person name="Anderson S."/>
            <person name="Arachi H."/>
            <person name="Azer M."/>
            <person name="Bachantsang P."/>
            <person name="Barry A."/>
            <person name="Bayul T."/>
            <person name="Berlin A."/>
            <person name="Bessette D."/>
            <person name="Bloom T."/>
            <person name="Blye J."/>
            <person name="Boguslavskiy L."/>
            <person name="Bonnet C."/>
            <person name="Boukhgalter B."/>
            <person name="Bourzgui I."/>
            <person name="Brown A."/>
            <person name="Cahill P."/>
            <person name="Channer S."/>
            <person name="Cheshatsang Y."/>
            <person name="Chuda L."/>
            <person name="Citroen M."/>
            <person name="Collymore A."/>
            <person name="Cooke P."/>
            <person name="Costello M."/>
            <person name="D'Aco K."/>
            <person name="Daza R."/>
            <person name="De Haan G."/>
            <person name="DeGray S."/>
            <person name="DeMaso C."/>
            <person name="Dhargay N."/>
            <person name="Dooley K."/>
            <person name="Dooley E."/>
            <person name="Doricent M."/>
            <person name="Dorje P."/>
            <person name="Dorjee K."/>
            <person name="Dupes A."/>
            <person name="Elong R."/>
            <person name="Falk J."/>
            <person name="Farina A."/>
            <person name="Faro S."/>
            <person name="Ferguson D."/>
            <person name="Fisher S."/>
            <person name="Foley C.D."/>
            <person name="Franke A."/>
            <person name="Friedrich D."/>
            <person name="Gadbois L."/>
            <person name="Gearin G."/>
            <person name="Gearin C.R."/>
            <person name="Giannoukos G."/>
            <person name="Goode T."/>
            <person name="Graham J."/>
            <person name="Grandbois E."/>
            <person name="Grewal S."/>
            <person name="Gyaltsen K."/>
            <person name="Hafez N."/>
            <person name="Hagos B."/>
            <person name="Hall J."/>
            <person name="Henson C."/>
            <person name="Hollinger A."/>
            <person name="Honan T."/>
            <person name="Huard M.D."/>
            <person name="Hughes L."/>
            <person name="Hurhula B."/>
            <person name="Husby M.E."/>
            <person name="Kamat A."/>
            <person name="Kanga B."/>
            <person name="Kashin S."/>
            <person name="Khazanovich D."/>
            <person name="Kisner P."/>
            <person name="Lance K."/>
            <person name="Lara M."/>
            <person name="Lee W."/>
            <person name="Lennon N."/>
            <person name="Letendre F."/>
            <person name="LeVine R."/>
            <person name="Lipovsky A."/>
            <person name="Liu X."/>
            <person name="Liu J."/>
            <person name="Liu S."/>
            <person name="Lokyitsang T."/>
            <person name="Lokyitsang Y."/>
            <person name="Lubonja R."/>
            <person name="Lui A."/>
            <person name="MacDonald P."/>
            <person name="Magnisalis V."/>
            <person name="Maru K."/>
            <person name="Matthews C."/>
            <person name="McCusker W."/>
            <person name="McDonough S."/>
            <person name="Mehta T."/>
            <person name="Meldrim J."/>
            <person name="Meneus L."/>
            <person name="Mihai O."/>
            <person name="Mihalev A."/>
            <person name="Mihova T."/>
            <person name="Mittelman R."/>
            <person name="Mlenga V."/>
            <person name="Montmayeur A."/>
            <person name="Mulrain L."/>
            <person name="Navidi A."/>
            <person name="Naylor J."/>
            <person name="Negash T."/>
            <person name="Nguyen T."/>
            <person name="Nguyen N."/>
            <person name="Nicol R."/>
            <person name="Norbu C."/>
            <person name="Norbu N."/>
            <person name="Novod N."/>
            <person name="O'Neill B."/>
            <person name="Osman S."/>
            <person name="Markiewicz E."/>
            <person name="Oyono O.L."/>
            <person name="Patti C."/>
            <person name="Phunkhang P."/>
            <person name="Pierre F."/>
            <person name="Priest M."/>
            <person name="Raghuraman S."/>
            <person name="Rege F."/>
            <person name="Reyes R."/>
            <person name="Rise C."/>
            <person name="Rogov P."/>
            <person name="Ross K."/>
            <person name="Ryan E."/>
            <person name="Settipalli S."/>
            <person name="Shea T."/>
            <person name="Sherpa N."/>
            <person name="Shi L."/>
            <person name="Shih D."/>
            <person name="Sparrow T."/>
            <person name="Spaulding J."/>
            <person name="Stalker J."/>
            <person name="Stange-Thomann N."/>
            <person name="Stavropoulos S."/>
            <person name="Stone C."/>
            <person name="Strader C."/>
            <person name="Tesfaye S."/>
            <person name="Thomson T."/>
            <person name="Thoulutsang Y."/>
            <person name="Thoulutsang D."/>
            <person name="Topham K."/>
            <person name="Topping I."/>
            <person name="Tsamla T."/>
            <person name="Vassiliev H."/>
            <person name="Vo A."/>
            <person name="Wangchuk T."/>
            <person name="Wangdi T."/>
            <person name="Weiand M."/>
            <person name="Wilkinson J."/>
            <person name="Wilson A."/>
            <person name="Yadav S."/>
            <person name="Young G."/>
            <person name="Yu Q."/>
            <person name="Zembek L."/>
            <person name="Zhong D."/>
            <person name="Zimmer A."/>
            <person name="Zwirko Z."/>
            <person name="Jaffe D.B."/>
            <person name="Alvarez P."/>
            <person name="Brockman W."/>
            <person name="Butler J."/>
            <person name="Chin C."/>
            <person name="Gnerre S."/>
            <person name="Grabherr M."/>
            <person name="Kleber M."/>
            <person name="Mauceli E."/>
            <person name="MacCallum I."/>
        </authorList>
    </citation>
    <scope>NUCLEOTIDE SEQUENCE [LARGE SCALE GENOMIC DNA]</scope>
    <source>
        <strain evidence="15">Tucson 15010-1051.87</strain>
    </source>
</reference>
<evidence type="ECO:0000256" key="7">
    <source>
        <dbReference type="ARBA" id="ARBA00023010"/>
    </source>
</evidence>
<evidence type="ECO:0000256" key="5">
    <source>
        <dbReference type="ARBA" id="ARBA00022816"/>
    </source>
</evidence>
<dbReference type="KEGG" id="dvi:6632168"/>
<dbReference type="Proteomes" id="UP000008792">
    <property type="component" value="Unassembled WGS sequence"/>
</dbReference>
<dbReference type="GO" id="GO:0006999">
    <property type="term" value="P:nuclear pore organization"/>
    <property type="evidence" value="ECO:0007669"/>
    <property type="project" value="TreeGrafter"/>
</dbReference>
<dbReference type="GO" id="GO:0005543">
    <property type="term" value="F:phospholipid binding"/>
    <property type="evidence" value="ECO:0007669"/>
    <property type="project" value="TreeGrafter"/>
</dbReference>
<dbReference type="SUPFAM" id="SSF54928">
    <property type="entry name" value="RNA-binding domain, RBD"/>
    <property type="match status" value="1"/>
</dbReference>
<evidence type="ECO:0000256" key="11">
    <source>
        <dbReference type="ARBA" id="ARBA00030250"/>
    </source>
</evidence>
<dbReference type="InterPro" id="IPR017389">
    <property type="entry name" value="Nucleoporin_NUP53"/>
</dbReference>